<keyword evidence="4" id="KW-0732">Signal</keyword>
<gene>
    <name evidence="6" type="ORF">HJC23_008784</name>
</gene>
<dbReference type="InterPro" id="IPR002909">
    <property type="entry name" value="IPT_dom"/>
</dbReference>
<comment type="caution">
    <text evidence="6">The sequence shown here is derived from an EMBL/GenBank/DDBJ whole genome shotgun (WGS) entry which is preliminary data.</text>
</comment>
<protein>
    <recommendedName>
        <fullName evidence="5">IPT/TIG domain-containing protein</fullName>
    </recommendedName>
</protein>
<dbReference type="SUPFAM" id="SSF81296">
    <property type="entry name" value="E set domains"/>
    <property type="match status" value="4"/>
</dbReference>
<dbReference type="EMBL" id="JABMIG020000125">
    <property type="protein sequence ID" value="KAL3790578.1"/>
    <property type="molecule type" value="Genomic_DNA"/>
</dbReference>
<feature type="transmembrane region" description="Helical" evidence="3">
    <location>
        <begin position="2699"/>
        <end position="2718"/>
    </location>
</feature>
<reference evidence="6 7" key="1">
    <citation type="journal article" date="2020" name="G3 (Bethesda)">
        <title>Improved Reference Genome for Cyclotella cryptica CCMP332, a Model for Cell Wall Morphogenesis, Salinity Adaptation, and Lipid Production in Diatoms (Bacillariophyta).</title>
        <authorList>
            <person name="Roberts W.R."/>
            <person name="Downey K.M."/>
            <person name="Ruck E.C."/>
            <person name="Traller J.C."/>
            <person name="Alverson A.J."/>
        </authorList>
    </citation>
    <scope>NUCLEOTIDE SEQUENCE [LARGE SCALE GENOMIC DNA]</scope>
    <source>
        <strain evidence="6 7">CCMP332</strain>
    </source>
</reference>
<feature type="transmembrane region" description="Helical" evidence="3">
    <location>
        <begin position="2882"/>
        <end position="2904"/>
    </location>
</feature>
<evidence type="ECO:0000256" key="3">
    <source>
        <dbReference type="SAM" id="Phobius"/>
    </source>
</evidence>
<name>A0ABD3PRX7_9STRA</name>
<feature type="region of interest" description="Disordered" evidence="2">
    <location>
        <begin position="3243"/>
        <end position="3271"/>
    </location>
</feature>
<keyword evidence="3" id="KW-0812">Transmembrane</keyword>
<feature type="compositionally biased region" description="Acidic residues" evidence="2">
    <location>
        <begin position="3254"/>
        <end position="3263"/>
    </location>
</feature>
<dbReference type="InterPro" id="IPR014756">
    <property type="entry name" value="Ig_E-set"/>
</dbReference>
<feature type="transmembrane region" description="Helical" evidence="3">
    <location>
        <begin position="2803"/>
        <end position="2823"/>
    </location>
</feature>
<evidence type="ECO:0000313" key="7">
    <source>
        <dbReference type="Proteomes" id="UP001516023"/>
    </source>
</evidence>
<keyword evidence="3" id="KW-1133">Transmembrane helix</keyword>
<feature type="chain" id="PRO_5044770902" description="IPT/TIG domain-containing protein" evidence="4">
    <location>
        <begin position="24"/>
        <end position="3755"/>
    </location>
</feature>
<dbReference type="SMART" id="SM00429">
    <property type="entry name" value="IPT"/>
    <property type="match status" value="3"/>
</dbReference>
<dbReference type="SMART" id="SM01411">
    <property type="entry name" value="Ephrin_rec_like"/>
    <property type="match status" value="6"/>
</dbReference>
<dbReference type="Proteomes" id="UP001516023">
    <property type="component" value="Unassembled WGS sequence"/>
</dbReference>
<feature type="transmembrane region" description="Helical" evidence="3">
    <location>
        <begin position="3077"/>
        <end position="3098"/>
    </location>
</feature>
<evidence type="ECO:0000256" key="1">
    <source>
        <dbReference type="SAM" id="Coils"/>
    </source>
</evidence>
<accession>A0ABD3PRX7</accession>
<feature type="domain" description="IPT/TIG" evidence="5">
    <location>
        <begin position="415"/>
        <end position="499"/>
    </location>
</feature>
<feature type="signal peptide" evidence="4">
    <location>
        <begin position="1"/>
        <end position="23"/>
    </location>
</feature>
<dbReference type="Gene3D" id="2.10.50.10">
    <property type="entry name" value="Tumor Necrosis Factor Receptor, subunit A, domain 2"/>
    <property type="match status" value="3"/>
</dbReference>
<dbReference type="InterPro" id="IPR009030">
    <property type="entry name" value="Growth_fac_rcpt_cys_sf"/>
</dbReference>
<keyword evidence="7" id="KW-1185">Reference proteome</keyword>
<evidence type="ECO:0000313" key="6">
    <source>
        <dbReference type="EMBL" id="KAL3790578.1"/>
    </source>
</evidence>
<dbReference type="InterPro" id="IPR013783">
    <property type="entry name" value="Ig-like_fold"/>
</dbReference>
<feature type="transmembrane region" description="Helical" evidence="3">
    <location>
        <begin position="2648"/>
        <end position="2670"/>
    </location>
</feature>
<sequence>MRFLCHWAVISLIHAMKLEQSTADIPHLHSKTKKAIWESTPQYDLHIDYDVGVDGATSDTIDSEKSSDDEVIDKTDEEVQPYDFSTIFDCALNNEIHGSEHGSVSEYYFADITACSLEGTNEFKFLSWNDMSDDSIELMPEYQEGTTHVPPTASTLGTPFTSEYPTDASSCKRCRRAESIREYSSDTKTEWKLESLALAGDFEVANTKRTHFSAFNAPGEFGVVRGNRKLYKHFFKDEFSSSDLIVEKTLRSSSFSRDLSMLTLNQNAIARDRIGDTAHSDEDKAIVRRTDLNQGVEFAATLNREANLLEFDSVPTVRSVIPSHGSIIGGTTIRVTGDGFHKHSAKACLFWGDGANGAIVDIPILQHVSSTEVICKSPASHSADKVYLLVVGDENILALGGLLQSRGKLFSYHDEIEISSFHPESSLTTGNVTVNIFGGPFYSSEGLSCQFGYVHTSALFISPTQIRCQTPQHAAGTYVIEVTHNGQDFTKSKRAFRFYTGSKVYSIYPTHGPGNQAGTNVKVLGENFVNNTSLYCRFGSVVVPATFINSFEIRCSTPPIKNTDYTWISLPDQTYHSSSSQLFPLSHGYPLYLGCSVSFELTNNGQDFTDSGLVFLYQKDVKVVSISRSEGPSRGGTPVFISGSNFVNSTELTCQFGIDTTRAHFLTRESILCFSTPIYGKSYRTSNQHRSLPLLVSNNAIDFAYAGEFTYISSIPRGMYQAGVEGRVTMIDCPKGSYCHDALESNFTLCSPGTYQPLPKQNQCISCPVGYVCSEFGLSIPRICPAGYVCDERGMATAKPCPVGFWCDKGTATFDTECLNSDVLLSNNMKVDTSFSNFGTCFDNSTDDFGLQASKYPAVFWSEIRQLPLDTHLGIHPNRGKYCLDDSCLKLEDSNNFAVVDKSFDYSTTGFALRRPVVCPAGHYCNAGTAVNFTSFGKASPKVCNAFHCPEGSSHPTGVGSCKAGFYCRFGKRKACPAGTFCPNDNMFDPLPCEPGSFNFMIGQTKCSTCSVGHICPSYALKDPVICPPGFVCSMKGLSSPNIRCPAGFYCQNGTQTSDPFRNDTTLRPLACPPGTYCLAGTGTYQVREDTTLPADGGGFTALFAQPCPSGFFCEAASTSAKGSGPCPPGFVCAKGTATPRPTPKGFFAAHIGTIEATACLPGFYAPTIENKQCFECPAGTTCAIEGLWQAEECPPGTYRSSLESDGYGCVGCPQGTWSKNWQVREKGECIRCPTGVVCPLDGMTNPCSFSDLPTPFEPIVNFKGTPAFEFDFPHESMPPRFSMDECLSLNSATDEFFYGELVPPYIDVLGRGPHFRSSDQQSLRYQHEAKCYKNSQPHGSLLYQRMADYYGPQFDIQTGYPHQGYGAAALLNQIIATAPPPGYDFNFRYGYFRGKGHGYIDLPNARTFDPRFNCTKGFQLMNTSLATEGARRIVYTDPAHDSEGGYDIEKCPTWDATLECYIDETFEVHEMGECCKIKRNEQRAIFLANDQFYEGTCEADRICSDGQSNAPEAKACDDGFVCDEATTLETSSHHPCTQGYVCGFATTPDTQLGTPRGQLASLCQEGYYCSSGTGTKKNLTTCPNNYFCPAGTASPFTGQLANDALLRLLDDFTEGETNNLRYQDGDTFTTRSDHDTSCDAATQSSLQKRFQFKVQHNFNTNHLEYQSDQDKFSITVHEATEYELRCARDEKPSLIKDAIRRRECNCRSKFFILCAVYRLWKCTSNEPLDNLSFADPSSLHGKRDYWYPHSRIHLDSKYAAKMDLSMGLFSINWGNGRMCKFSDSDRDIGLTFGNLTSGLRGILPESDGFLEFDADDVRFPVRFTYIEQRVFKSYSELKQSVTLEYLSQHGQLVDGKQSNIDPFLFDLYNSLQLIEKHGEKLESFVEIQPINPPNDMLDGTSDDYYFRGSVNWCECQDLLKCPNGTFSEGATSINDCKSSKDEVLSRISLLPSSANSFNTVSTTEGSVDDSPTLQLNPYEVAVLTIDQSDLPTNFTYGEHYQISIYDDCKPCPLRYQCNETIPLCKYPSTERQIDLLNKCLTENRKMVCLTPDGSHQDVETCLPVANSADQNENSTTLLFLEPDIEFCLSQPYFCSDAKWNFRTFRRLCQDTLPNGKKSPIYDCADVYRWQLYSEWRDSVCCSSQASELRGIDSCRDNACAEDPSIEEIIREKMISVFELEYGFTPPTQRPLGELLLNSTLQEDKDHERPLELFNEWQQPFLATSHTSGAQPHNTHKPEMSKPWISTAGCCKCKRHMMPYSFDTNIASTGFPDDKHKPIQITISALARVNLTVVIELLHGFYYSEFIDYFGDSKSTLRVHTPSRFIDDTSNHATILSFVDKSTLDMSHFDLPLNLPIHIQADGTKGIETRFLIDRSNNISIGDLAYSGKAEIERRDWGPNTPDPVGSVRVEKVEFWVLPYIPFFSCDGYGSHTSWSRLLEEHPDCQSVQYHDTLPIEEYAFRNMRQMKSDICRGVFLQCMYEEEVSEGRENLRWYEASPGSTLFYITRDAVSSNKFVPSSSSEDRGRTFLLSHLRNSYDILPLSVDKEMGGHRYAIPRDIKLEIKYFQITKGTKRLVEARVYFNNFCTTEDAKTGRPSIISAMNERGIEPCAVDINGNIKSRTYDLEVSFSPLNWFDLLNRFEFKVSVYFILYTVMGFALCAMGGFVYGANRLLTKLRRPPRFHGSSLIKLVTRPQIEGCTLALIPYMVLITILSSSFGTTNTSAFGFNTIQSKWATTGLLSRQEVSDNLVGRLGSSLSILGFWIVFRGVQIVIPTPDETVVDYDKKMKSDSFPDIASKRAHFICVGFFVQAMMLCFIEFSYSDSFKNHIYRFVVLFRFCSFSFDVLMSNVIKEKLLIAPLMVLIQMIEVLITIGARDFVEFAMSFFIKNAMLVALRLFLYPLIQTIRTVLPRWRMLAHQTFFEKGLTRQQKRDRETLWKKVNEDIELRSEGVEPLLDAVSVYSIEKAVSITVPFMCLLLMYLYPETEIAMNYGINQHELLYYGTFAFYMLPWMALLDAFILSSQELLYGWRVYDYFSYQRWRFDNREERCSLYAQVDESITQPLQSIDVLCFSSQYYFMVTMLTLGFGTNMLGLTICLRRSFNFLGDPVFPFIVTTVVTLCEILYALCVYMADATIDAVSWDGIWKVKHLTGTMDDIVAARLAIGEGRQEDLEKERQEFLAMNSDTFRHKFIEKNRPWVLQHLVELITPRTLRDEEFTGPDGRPLVDFIRDVYSNLMTVGDGAKRRGDRSDISSDDSSDDEVDQRRNRDRTPLDGNKLLIAQLWLQKARKRRVFTKAVSSIIEKRKVDYCLACSRTLSSCRALHAGLSWNGKFDPCTIDNLIKLFEDKYSSTEGDPTLWLSFFRETAAFTTICNICLDQNEQQKLHRSVRHVGAGRPTRRGDISSDDESEDELYFDPIVIVRSSNEGQMMSKWLQASRHRLGGKFPRNGAEKQTQRYLDRLRHRRPKVTSQKKNEAAEIEVFKRDKVALSTPGALMIKRWLHEAQRSSKTRFDQRAAELRSELQSVLGQMRAEDDWIFGVELRLEGGTLKIEGDQILKEKTAHESQVTKQIGAMKLNIDEEILAARLKLQLKNEEIEKKLLQVQNDSKTRKDQRGIELNRALVERPGEEESLREIYNIEMEQEDLKLVSFQKKLSKEADSYYKVIQREIQYAERKYDIESQAIMERSRHKYVEVERNWCKEVSLWLGKASRKIEAKLILDAEKLESPPTLNAKKVRSEQRKNRITNKFVDHLGS</sequence>
<dbReference type="SUPFAM" id="SSF57184">
    <property type="entry name" value="Growth factor receptor domain"/>
    <property type="match status" value="1"/>
</dbReference>
<feature type="domain" description="IPT/TIG" evidence="5">
    <location>
        <begin position="620"/>
        <end position="706"/>
    </location>
</feature>
<evidence type="ECO:0000256" key="2">
    <source>
        <dbReference type="SAM" id="MobiDB-lite"/>
    </source>
</evidence>
<evidence type="ECO:0000259" key="5">
    <source>
        <dbReference type="SMART" id="SM00429"/>
    </source>
</evidence>
<feature type="transmembrane region" description="Helical" evidence="3">
    <location>
        <begin position="3000"/>
        <end position="3022"/>
    </location>
</feature>
<organism evidence="6 7">
    <name type="scientific">Cyclotella cryptica</name>
    <dbReference type="NCBI Taxonomy" id="29204"/>
    <lineage>
        <taxon>Eukaryota</taxon>
        <taxon>Sar</taxon>
        <taxon>Stramenopiles</taxon>
        <taxon>Ochrophyta</taxon>
        <taxon>Bacillariophyta</taxon>
        <taxon>Coscinodiscophyceae</taxon>
        <taxon>Thalassiosirophycidae</taxon>
        <taxon>Stephanodiscales</taxon>
        <taxon>Stephanodiscaceae</taxon>
        <taxon>Cyclotella</taxon>
    </lineage>
</organism>
<dbReference type="PANTHER" id="PTHR47236">
    <property type="entry name" value="GENE, 32742-RELATED-RELATED"/>
    <property type="match status" value="1"/>
</dbReference>
<feature type="compositionally biased region" description="Basic and acidic residues" evidence="2">
    <location>
        <begin position="3243"/>
        <end position="3253"/>
    </location>
</feature>
<proteinExistence type="predicted"/>
<dbReference type="Gene3D" id="2.60.40.10">
    <property type="entry name" value="Immunoglobulins"/>
    <property type="match status" value="4"/>
</dbReference>
<keyword evidence="1" id="KW-0175">Coiled coil</keyword>
<evidence type="ECO:0000256" key="4">
    <source>
        <dbReference type="SAM" id="SignalP"/>
    </source>
</evidence>
<keyword evidence="3" id="KW-0472">Membrane</keyword>
<dbReference type="PANTHER" id="PTHR47236:SF4">
    <property type="entry name" value="GENE 9195-RELATED"/>
    <property type="match status" value="1"/>
</dbReference>
<feature type="transmembrane region" description="Helical" evidence="3">
    <location>
        <begin position="2856"/>
        <end position="2876"/>
    </location>
</feature>
<feature type="domain" description="IPT/TIG" evidence="5">
    <location>
        <begin position="314"/>
        <end position="413"/>
    </location>
</feature>
<dbReference type="Pfam" id="PF01833">
    <property type="entry name" value="TIG"/>
    <property type="match status" value="4"/>
</dbReference>
<feature type="coiled-coil region" evidence="1">
    <location>
        <begin position="3585"/>
        <end position="3612"/>
    </location>
</feature>
<dbReference type="CDD" id="cd00102">
    <property type="entry name" value="IPT"/>
    <property type="match status" value="3"/>
</dbReference>
<feature type="transmembrane region" description="Helical" evidence="3">
    <location>
        <begin position="3110"/>
        <end position="3133"/>
    </location>
</feature>